<evidence type="ECO:0000256" key="7">
    <source>
        <dbReference type="ARBA" id="ARBA00023157"/>
    </source>
</evidence>
<accession>A0AA35U3Z8</accession>
<dbReference type="FunFam" id="3.10.250.10:FF:000007">
    <property type="entry name" value="Soluble scavenger receptor cysteine-rich domain-containing protein SSC5D"/>
    <property type="match status" value="1"/>
</dbReference>
<dbReference type="GO" id="GO:0016020">
    <property type="term" value="C:membrane"/>
    <property type="evidence" value="ECO:0007669"/>
    <property type="project" value="UniProtKB-SubCell"/>
</dbReference>
<dbReference type="SUPFAM" id="SSF56487">
    <property type="entry name" value="SRCR-like"/>
    <property type="match status" value="2"/>
</dbReference>
<evidence type="ECO:0000256" key="4">
    <source>
        <dbReference type="ARBA" id="ARBA00022737"/>
    </source>
</evidence>
<evidence type="ECO:0000259" key="11">
    <source>
        <dbReference type="PROSITE" id="PS50287"/>
    </source>
</evidence>
<dbReference type="AlphaFoldDB" id="A0AA35U3Z8"/>
<keyword evidence="13" id="KW-1185">Reference proteome</keyword>
<evidence type="ECO:0000256" key="6">
    <source>
        <dbReference type="ARBA" id="ARBA00023136"/>
    </source>
</evidence>
<proteinExistence type="predicted"/>
<sequence>MCYQDTGCEEGEIRLADGNATAGRVEICLSGVWGRVCDNSWDIHDARVACRKLGLPSGFPKAFTCSAIGYDEGEGPIILSNLRCNGDEESLNNCTHDGHSCYDSEAAGVVCSNRRECEIDGQVRLVGGHVVTEGRVEVCYNGTWGQVCDDYWGNNDARVVCRQLGYSDQIFSIPRYTPFGELQLQYICTMYTALEMKSLSFNVHIMEMEFMTVESMMRLQLSVIMKLIVKMEKCVWPVEMPQKEEWKFVSVVYGEPCVIPTGISTMLKLFAVTLDCQVHFQRHLSVFHTHMAEEKGQFFCQICSAMEMRDH</sequence>
<comment type="caution">
    <text evidence="10">Lacks conserved residue(s) required for the propagation of feature annotation.</text>
</comment>
<gene>
    <name evidence="12" type="ORF">GBAR_LOCUS31815</name>
</gene>
<evidence type="ECO:0000256" key="8">
    <source>
        <dbReference type="ARBA" id="ARBA00023170"/>
    </source>
</evidence>
<dbReference type="FunFam" id="3.10.250.10:FF:000016">
    <property type="entry name" value="Scavenger receptor cysteine-rich protein type 12"/>
    <property type="match status" value="1"/>
</dbReference>
<evidence type="ECO:0000313" key="12">
    <source>
        <dbReference type="EMBL" id="CAI8058507.1"/>
    </source>
</evidence>
<reference evidence="12" key="1">
    <citation type="submission" date="2023-03" db="EMBL/GenBank/DDBJ databases">
        <authorList>
            <person name="Steffen K."/>
            <person name="Cardenas P."/>
        </authorList>
    </citation>
    <scope>NUCLEOTIDE SEQUENCE</scope>
</reference>
<dbReference type="EMBL" id="CASHTH010004523">
    <property type="protein sequence ID" value="CAI8058507.1"/>
    <property type="molecule type" value="Genomic_DNA"/>
</dbReference>
<feature type="disulfide bond" evidence="10">
    <location>
        <begin position="37"/>
        <end position="101"/>
    </location>
</feature>
<dbReference type="InterPro" id="IPR001190">
    <property type="entry name" value="SRCR"/>
</dbReference>
<evidence type="ECO:0000256" key="1">
    <source>
        <dbReference type="ARBA" id="ARBA00004167"/>
    </source>
</evidence>
<dbReference type="Proteomes" id="UP001174909">
    <property type="component" value="Unassembled WGS sequence"/>
</dbReference>
<keyword evidence="5" id="KW-1133">Transmembrane helix</keyword>
<evidence type="ECO:0000256" key="3">
    <source>
        <dbReference type="ARBA" id="ARBA00022729"/>
    </source>
</evidence>
<organism evidence="12 13">
    <name type="scientific">Geodia barretti</name>
    <name type="common">Barrett's horny sponge</name>
    <dbReference type="NCBI Taxonomy" id="519541"/>
    <lineage>
        <taxon>Eukaryota</taxon>
        <taxon>Metazoa</taxon>
        <taxon>Porifera</taxon>
        <taxon>Demospongiae</taxon>
        <taxon>Heteroscleromorpha</taxon>
        <taxon>Tetractinellida</taxon>
        <taxon>Astrophorina</taxon>
        <taxon>Geodiidae</taxon>
        <taxon>Geodia</taxon>
    </lineage>
</organism>
<feature type="disulfide bond" evidence="10">
    <location>
        <begin position="84"/>
        <end position="94"/>
    </location>
</feature>
<evidence type="ECO:0000313" key="13">
    <source>
        <dbReference type="Proteomes" id="UP001174909"/>
    </source>
</evidence>
<dbReference type="PROSITE" id="PS50287">
    <property type="entry name" value="SRCR_2"/>
    <property type="match status" value="2"/>
</dbReference>
<dbReference type="PANTHER" id="PTHR19331:SF465">
    <property type="entry name" value="EGG PEPTIDE SPERACT RECEPTOR"/>
    <property type="match status" value="1"/>
</dbReference>
<dbReference type="SMART" id="SM00202">
    <property type="entry name" value="SR"/>
    <property type="match status" value="2"/>
</dbReference>
<dbReference type="InterPro" id="IPR036772">
    <property type="entry name" value="SRCR-like_dom_sf"/>
</dbReference>
<keyword evidence="2" id="KW-0812">Transmembrane</keyword>
<keyword evidence="7 10" id="KW-1015">Disulfide bond</keyword>
<evidence type="ECO:0000256" key="5">
    <source>
        <dbReference type="ARBA" id="ARBA00022989"/>
    </source>
</evidence>
<comment type="caution">
    <text evidence="12">The sequence shown here is derived from an EMBL/GenBank/DDBJ whole genome shotgun (WGS) entry which is preliminary data.</text>
</comment>
<dbReference type="Gene3D" id="3.10.250.10">
    <property type="entry name" value="SRCR-like domain"/>
    <property type="match status" value="2"/>
</dbReference>
<protein>
    <submittedName>
        <fullName evidence="12">Deleted in malignant brain tumors 1 protein</fullName>
    </submittedName>
</protein>
<name>A0AA35U3Z8_GEOBA</name>
<dbReference type="PROSITE" id="PS00420">
    <property type="entry name" value="SRCR_1"/>
    <property type="match status" value="1"/>
</dbReference>
<keyword evidence="3" id="KW-0732">Signal</keyword>
<keyword evidence="8" id="KW-0675">Receptor</keyword>
<keyword evidence="4" id="KW-0677">Repeat</keyword>
<feature type="domain" description="SRCR" evidence="11">
    <location>
        <begin position="13"/>
        <end position="112"/>
    </location>
</feature>
<comment type="subcellular location">
    <subcellularLocation>
        <location evidence="1">Membrane</location>
        <topology evidence="1">Single-pass membrane protein</topology>
    </subcellularLocation>
</comment>
<evidence type="ECO:0000256" key="9">
    <source>
        <dbReference type="ARBA" id="ARBA00023180"/>
    </source>
</evidence>
<dbReference type="PANTHER" id="PTHR19331">
    <property type="entry name" value="SCAVENGER RECEPTOR DOMAIN-CONTAINING"/>
    <property type="match status" value="1"/>
</dbReference>
<keyword evidence="9" id="KW-0325">Glycoprotein</keyword>
<feature type="domain" description="SRCR" evidence="11">
    <location>
        <begin position="123"/>
        <end position="168"/>
    </location>
</feature>
<feature type="disulfide bond" evidence="10">
    <location>
        <begin position="50"/>
        <end position="111"/>
    </location>
</feature>
<evidence type="ECO:0000256" key="2">
    <source>
        <dbReference type="ARBA" id="ARBA00022692"/>
    </source>
</evidence>
<keyword evidence="6" id="KW-0472">Membrane</keyword>
<dbReference type="Pfam" id="PF00530">
    <property type="entry name" value="SRCR"/>
    <property type="match status" value="2"/>
</dbReference>
<dbReference type="PRINTS" id="PR00258">
    <property type="entry name" value="SPERACTRCPTR"/>
</dbReference>
<evidence type="ECO:0000256" key="10">
    <source>
        <dbReference type="PROSITE-ProRule" id="PRU00196"/>
    </source>
</evidence>